<dbReference type="Pfam" id="PF00950">
    <property type="entry name" value="ABC-3"/>
    <property type="match status" value="1"/>
</dbReference>
<dbReference type="EMBL" id="CABEEZ010000154">
    <property type="protein sequence ID" value="VTR58755.1"/>
    <property type="molecule type" value="Genomic_DNA"/>
</dbReference>
<proteinExistence type="inferred from homology"/>
<accession>A0A4U9WHD5</accession>
<organism evidence="3">
    <name type="scientific">Serratia fonticola</name>
    <dbReference type="NCBI Taxonomy" id="47917"/>
    <lineage>
        <taxon>Bacteria</taxon>
        <taxon>Pseudomonadati</taxon>
        <taxon>Pseudomonadota</taxon>
        <taxon>Gammaproteobacteria</taxon>
        <taxon>Enterobacterales</taxon>
        <taxon>Yersiniaceae</taxon>
        <taxon>Serratia</taxon>
    </lineage>
</organism>
<keyword evidence="2" id="KW-0472">Membrane</keyword>
<sequence>MLPRYRRWGDPGDCDADRTGIIAFTLCRSFNRMLIVATIASVFSCVLGTLISFHIDGATGPCIVIVQALLFVIALLYSHFKPVQRHEITVVKNH</sequence>
<dbReference type="InterPro" id="IPR001626">
    <property type="entry name" value="ABC_TroCD"/>
</dbReference>
<dbReference type="PANTHER" id="PTHR30477:SF24">
    <property type="entry name" value="IRON TRANSPORT SYSTEM MEMBRANE PROTEIN HI_0359-RELATED"/>
    <property type="match status" value="1"/>
</dbReference>
<comment type="subcellular location">
    <subcellularLocation>
        <location evidence="1">Cell membrane</location>
        <topology evidence="1">Multi-pass membrane protein</topology>
    </subcellularLocation>
</comment>
<dbReference type="PANTHER" id="PTHR30477">
    <property type="entry name" value="ABC-TRANSPORTER METAL-BINDING PROTEIN"/>
    <property type="match status" value="1"/>
</dbReference>
<evidence type="ECO:0000313" key="3">
    <source>
        <dbReference type="EMBL" id="VTR58755.1"/>
    </source>
</evidence>
<evidence type="ECO:0000256" key="2">
    <source>
        <dbReference type="SAM" id="Phobius"/>
    </source>
</evidence>
<name>A0A4U9WHD5_SERFO</name>
<dbReference type="GO" id="GO:0043190">
    <property type="term" value="C:ATP-binding cassette (ABC) transporter complex"/>
    <property type="evidence" value="ECO:0007669"/>
    <property type="project" value="InterPro"/>
</dbReference>
<gene>
    <name evidence="3" type="ORF">NCTC12965_07797</name>
</gene>
<protein>
    <submittedName>
        <fullName evidence="3">ABC 3 transport family</fullName>
    </submittedName>
</protein>
<keyword evidence="1 2" id="KW-0812">Transmembrane</keyword>
<dbReference type="AlphaFoldDB" id="A0A4U9WHD5"/>
<comment type="similarity">
    <text evidence="1">Belongs to the ABC-3 integral membrane protein family.</text>
</comment>
<keyword evidence="1" id="KW-0813">Transport</keyword>
<dbReference type="GO" id="GO:0055085">
    <property type="term" value="P:transmembrane transport"/>
    <property type="evidence" value="ECO:0007669"/>
    <property type="project" value="InterPro"/>
</dbReference>
<feature type="transmembrane region" description="Helical" evidence="2">
    <location>
        <begin position="58"/>
        <end position="77"/>
    </location>
</feature>
<dbReference type="GO" id="GO:0010043">
    <property type="term" value="P:response to zinc ion"/>
    <property type="evidence" value="ECO:0007669"/>
    <property type="project" value="TreeGrafter"/>
</dbReference>
<evidence type="ECO:0000256" key="1">
    <source>
        <dbReference type="RuleBase" id="RU003943"/>
    </source>
</evidence>
<reference evidence="3" key="1">
    <citation type="submission" date="2019-05" db="EMBL/GenBank/DDBJ databases">
        <authorList>
            <consortium name="Pathogen Informatics"/>
        </authorList>
    </citation>
    <scope>NUCLEOTIDE SEQUENCE [LARGE SCALE GENOMIC DNA]</scope>
    <source>
        <strain evidence="3">NCTC12965</strain>
    </source>
</reference>
<keyword evidence="2" id="KW-1133">Transmembrane helix</keyword>
<feature type="transmembrane region" description="Helical" evidence="2">
    <location>
        <begin position="33"/>
        <end position="52"/>
    </location>
</feature>